<dbReference type="Proteomes" id="UP000544095">
    <property type="component" value="Unassembled WGS sequence"/>
</dbReference>
<feature type="region of interest" description="Disordered" evidence="1">
    <location>
        <begin position="118"/>
        <end position="151"/>
    </location>
</feature>
<evidence type="ECO:0000259" key="2">
    <source>
        <dbReference type="PROSITE" id="PS50011"/>
    </source>
</evidence>
<feature type="domain" description="Protein kinase" evidence="2">
    <location>
        <begin position="246"/>
        <end position="576"/>
    </location>
</feature>
<sequence>MEAAGMALSVYKDVYLLVMSIYRLGMSANHYREEHEWLLTKFHGEYLYLRVFIHVFAALEKTERTDQSMHVIAHIHSIVEHLGKELSDYKDVARMEDEKYRDQCEVFSRAQRISPAELENILMEPMTPPRTPPKHSTSGKPRKRDNPLSGLGTLKGVLPKMEPIFKVEAWAWALFGRRKLEAALETFRDHNARLQHFEFVIFSTITSDLRKELGASTERDQLLQMKRPASDELEPIQSGFATHARLNALVESANGTEGPTAYADHTIPTGGVETAKHPISLTAWEVVSDGPTMKEYKRYSSVQTQQTSMNIEAINQLAHLLRESGANGFHTLPLKSVTNDPDRSWFTFEFSYPAGASDKEAVNLNELIEDGQRPDAPSLPLRFHTALSISLAIGAFHADGWLHKSMRSESIRFFYDQDDRCIYKNPYLVNFEYSRPEMADTIFASDPDVRRNLYRHPDRQGLPTVKFNKAHDLYSLGVVLLEIGVWQTAASMREDYLDEHNLKASGKVTSEIKNVFLKNAEEKLAHTMGSAYKQAVIACISGELEPFSDRNDFALQFQEKVIKNIEAERVREIDIL</sequence>
<accession>A0A8H5PHW9</accession>
<dbReference type="GO" id="GO:0005524">
    <property type="term" value="F:ATP binding"/>
    <property type="evidence" value="ECO:0007669"/>
    <property type="project" value="InterPro"/>
</dbReference>
<dbReference type="GO" id="GO:0004672">
    <property type="term" value="F:protein kinase activity"/>
    <property type="evidence" value="ECO:0007669"/>
    <property type="project" value="InterPro"/>
</dbReference>
<dbReference type="AlphaFoldDB" id="A0A8H5PHW9"/>
<dbReference type="PROSITE" id="PS50011">
    <property type="entry name" value="PROTEIN_KINASE_DOM"/>
    <property type="match status" value="1"/>
</dbReference>
<dbReference type="EMBL" id="JAAOAR010000188">
    <property type="protein sequence ID" value="KAF5597205.1"/>
    <property type="molecule type" value="Genomic_DNA"/>
</dbReference>
<dbReference type="SUPFAM" id="SSF56112">
    <property type="entry name" value="Protein kinase-like (PK-like)"/>
    <property type="match status" value="1"/>
</dbReference>
<organism evidence="3 4">
    <name type="scientific">Fusarium pseudoanthophilum</name>
    <dbReference type="NCBI Taxonomy" id="48495"/>
    <lineage>
        <taxon>Eukaryota</taxon>
        <taxon>Fungi</taxon>
        <taxon>Dikarya</taxon>
        <taxon>Ascomycota</taxon>
        <taxon>Pezizomycotina</taxon>
        <taxon>Sordariomycetes</taxon>
        <taxon>Hypocreomycetidae</taxon>
        <taxon>Hypocreales</taxon>
        <taxon>Nectriaceae</taxon>
        <taxon>Fusarium</taxon>
        <taxon>Fusarium fujikuroi species complex</taxon>
    </lineage>
</organism>
<reference evidence="3 4" key="1">
    <citation type="submission" date="2020-05" db="EMBL/GenBank/DDBJ databases">
        <title>Identification and distribution of gene clusters putatively required for synthesis of sphingolipid metabolism inhibitors in phylogenetically diverse species of the filamentous fungus Fusarium.</title>
        <authorList>
            <person name="Kim H.-S."/>
            <person name="Busman M."/>
            <person name="Brown D.W."/>
            <person name="Divon H."/>
            <person name="Uhlig S."/>
            <person name="Proctor R.H."/>
        </authorList>
    </citation>
    <scope>NUCLEOTIDE SEQUENCE [LARGE SCALE GENOMIC DNA]</scope>
    <source>
        <strain evidence="3 4">NRRL 25211</strain>
    </source>
</reference>
<evidence type="ECO:0000313" key="3">
    <source>
        <dbReference type="EMBL" id="KAF5597205.1"/>
    </source>
</evidence>
<keyword evidence="4" id="KW-1185">Reference proteome</keyword>
<dbReference type="InterPro" id="IPR011009">
    <property type="entry name" value="Kinase-like_dom_sf"/>
</dbReference>
<gene>
    <name evidence="3" type="ORF">FPANT_4151</name>
</gene>
<dbReference type="PANTHER" id="PTHR37542">
    <property type="entry name" value="HELO DOMAIN-CONTAINING PROTEIN-RELATED"/>
    <property type="match status" value="1"/>
</dbReference>
<dbReference type="PANTHER" id="PTHR37542:SF3">
    <property type="entry name" value="PRION-INHIBITION AND PROPAGATION HELO DOMAIN-CONTAINING PROTEIN"/>
    <property type="match status" value="1"/>
</dbReference>
<comment type="caution">
    <text evidence="3">The sequence shown here is derived from an EMBL/GenBank/DDBJ whole genome shotgun (WGS) entry which is preliminary data.</text>
</comment>
<dbReference type="InterPro" id="IPR056002">
    <property type="entry name" value="DUF7580"/>
</dbReference>
<dbReference type="Gene3D" id="1.10.510.10">
    <property type="entry name" value="Transferase(Phosphotransferase) domain 1"/>
    <property type="match status" value="1"/>
</dbReference>
<dbReference type="InterPro" id="IPR000719">
    <property type="entry name" value="Prot_kinase_dom"/>
</dbReference>
<proteinExistence type="predicted"/>
<dbReference type="Pfam" id="PF24476">
    <property type="entry name" value="DUF7580"/>
    <property type="match status" value="1"/>
</dbReference>
<protein>
    <submittedName>
        <fullName evidence="3">Het-s domain-containing protein</fullName>
    </submittedName>
</protein>
<name>A0A8H5PHW9_9HYPO</name>
<evidence type="ECO:0000313" key="4">
    <source>
        <dbReference type="Proteomes" id="UP000544095"/>
    </source>
</evidence>
<evidence type="ECO:0000256" key="1">
    <source>
        <dbReference type="SAM" id="MobiDB-lite"/>
    </source>
</evidence>